<dbReference type="CDD" id="cd17933">
    <property type="entry name" value="DEXSc_RecD-like"/>
    <property type="match status" value="1"/>
</dbReference>
<feature type="region of interest" description="Disordered" evidence="1">
    <location>
        <begin position="58"/>
        <end position="81"/>
    </location>
</feature>
<evidence type="ECO:0000313" key="3">
    <source>
        <dbReference type="EMBL" id="CCM65206.1"/>
    </source>
</evidence>
<dbReference type="eggNOG" id="COG0507">
    <property type="taxonomic scope" value="Bacteria"/>
</dbReference>
<dbReference type="OrthoDB" id="4524286at2"/>
<evidence type="ECO:0000259" key="2">
    <source>
        <dbReference type="Pfam" id="PF08751"/>
    </source>
</evidence>
<proteinExistence type="predicted"/>
<dbReference type="EMBL" id="CANL01000057">
    <property type="protein sequence ID" value="CCM65206.1"/>
    <property type="molecule type" value="Genomic_DNA"/>
</dbReference>
<dbReference type="RefSeq" id="WP_012229720.1">
    <property type="nucleotide sequence ID" value="NZ_HG422565.1"/>
</dbReference>
<dbReference type="CDD" id="cd18809">
    <property type="entry name" value="SF1_C_RecD"/>
    <property type="match status" value="1"/>
</dbReference>
<dbReference type="Proteomes" id="UP000018291">
    <property type="component" value="Unassembled WGS sequence"/>
</dbReference>
<dbReference type="Pfam" id="PF08751">
    <property type="entry name" value="TrwC"/>
    <property type="match status" value="1"/>
</dbReference>
<dbReference type="STRING" id="1229780.BN381_600020"/>
<gene>
    <name evidence="3" type="ORF">BN381_600020</name>
</gene>
<feature type="region of interest" description="Disordered" evidence="1">
    <location>
        <begin position="1019"/>
        <end position="1040"/>
    </location>
</feature>
<evidence type="ECO:0000313" key="4">
    <source>
        <dbReference type="Proteomes" id="UP000018291"/>
    </source>
</evidence>
<dbReference type="NCBIfam" id="NF041492">
    <property type="entry name" value="MobF"/>
    <property type="match status" value="1"/>
</dbReference>
<accession>R4Z6C5</accession>
<dbReference type="InterPro" id="IPR050534">
    <property type="entry name" value="Coronavir_polyprotein_1ab"/>
</dbReference>
<evidence type="ECO:0000256" key="1">
    <source>
        <dbReference type="SAM" id="MobiDB-lite"/>
    </source>
</evidence>
<dbReference type="InterPro" id="IPR014862">
    <property type="entry name" value="TrwC"/>
</dbReference>
<dbReference type="HOGENOM" id="CLU_001748_1_0_11"/>
<feature type="domain" description="TrwC relaxase" evidence="2">
    <location>
        <begin position="12"/>
        <end position="303"/>
    </location>
</feature>
<dbReference type="Gene3D" id="1.20.120.330">
    <property type="entry name" value="Nucleotidyltransferases domain 2"/>
    <property type="match status" value="1"/>
</dbReference>
<sequence length="1074" mass="117563">MMSIAKVSIGNADYYESRIGRSPEGYYTGEGDSPGTYFGQLAERLEAEGEASPGALERFLDGRHPLDGTPLNHRSTGTSSTSRIGGFDLTLSCPKDVSIAALLGPEEYRKLILDTFSDVAMETIDALELHAWTRQGSGGSIKAFTGELGGIAYIHTDSRAQDPNLHMHVIVANMQYVDGKWLTLDARPLYSMVKAHGMLFQAKLRAELARRLGVAFDDQTSDGQATVRGFPPELRELFSKRRSQVLTESQRRQDKYAGESGRELTGKAVTKVNAQAVLTTRAQKSDPVDLDVRQKAWAQEVQAAGFDLNKLYDCFGIFEPREPLNVEEIAAMAIGDLSASKPSWRHGEAMKPVLAQLPVISGDSSSEVADNLTRLTDRVLSDFSVIEGGQPYDVVGTDRDYPMRPHTTVSTILQEHQAIATVLNSERKGNGLLDRAAVSAEATEALGDGEQAAAVLNVATDGNGVSLIRAPAGSGKTRLCKTLASCYNNAGWSVVGLAPSAAAAEVLRQEAEIERSSTLTKLLVENDHEAGPMHPYRLDRSTVVILDEASLAATNDTAQLIDLAREAGSKLVLVGDDQQLQSVEAGGLFSVLCEHFDTNELTEVRRMTAQWEREASIGLRQGHTVALHQYMEHQRVHSGAADKLVQAAFERWDTARKTGRSLMVMARTNDRLDDFNQLARSHMRESGELRGSDVQIGKLAIAIGDEILTRRNARWIRTTSKRSVINGDRWEVTRIRPDGALDVTSMDGRGKATLPADYTTADDQISYAYGSTVHRAQGSTVDEAILLVDQAASRNLMYVGATRGRENNEIWLVDEDGTTRSNKETQDAADREVLYQILRRTDQEATGSEVVWARELGYEIDDDRIHQLLTQAGRLAIERKVHQIHGNLHKKGADAEAARAAVIEAQKELDEATKAVERSGTKLGASEKRLEVEEAQGIIGRFRGRHDIAAARTSVTKVTELRHSALTELESASSKLEDAQSTYDTALEITQQTTRREQAIVGSLKQRLALDDRGRRAAAAAGTQTTVGTDNQSGNGRGLNPAYRFRTAEEHRADMDAFYEQAHGYGRDGPYRGI</sequence>
<dbReference type="PANTHER" id="PTHR43788">
    <property type="entry name" value="DNA2/NAM7 HELICASE FAMILY MEMBER"/>
    <property type="match status" value="1"/>
</dbReference>
<dbReference type="SUPFAM" id="SSF55464">
    <property type="entry name" value="Origin of replication-binding domain, RBD-like"/>
    <property type="match status" value="1"/>
</dbReference>
<dbReference type="Gene3D" id="2.30.30.940">
    <property type="match status" value="1"/>
</dbReference>
<reference evidence="3 4" key="1">
    <citation type="journal article" date="2013" name="ISME J.">
        <title>Metabolic model for the filamentous 'Candidatus Microthrix parvicella' based on genomic and metagenomic analyses.</title>
        <authorList>
            <person name="Jon McIlroy S."/>
            <person name="Kristiansen R."/>
            <person name="Albertsen M."/>
            <person name="Michael Karst S."/>
            <person name="Rossetti S."/>
            <person name="Lund Nielsen J."/>
            <person name="Tandoi V."/>
            <person name="James Seviour R."/>
            <person name="Nielsen P.H."/>
        </authorList>
    </citation>
    <scope>NUCLEOTIDE SEQUENCE [LARGE SCALE GENOMIC DNA]</scope>
    <source>
        <strain evidence="3 4">RN1</strain>
    </source>
</reference>
<feature type="compositionally biased region" description="Polar residues" evidence="1">
    <location>
        <begin position="1023"/>
        <end position="1034"/>
    </location>
</feature>
<comment type="caution">
    <text evidence="3">The sequence shown here is derived from an EMBL/GenBank/DDBJ whole genome shotgun (WGS) entry which is preliminary data.</text>
</comment>
<keyword evidence="4" id="KW-1185">Reference proteome</keyword>
<dbReference type="Pfam" id="PF13604">
    <property type="entry name" value="AAA_30"/>
    <property type="match status" value="1"/>
</dbReference>
<dbReference type="AlphaFoldDB" id="R4Z6C5"/>
<dbReference type="InterPro" id="IPR027417">
    <property type="entry name" value="P-loop_NTPase"/>
</dbReference>
<dbReference type="Gene3D" id="3.40.50.300">
    <property type="entry name" value="P-loop containing nucleotide triphosphate hydrolases"/>
    <property type="match status" value="2"/>
</dbReference>
<name>R4Z6C5_9ACTN</name>
<organism evidence="3 4">
    <name type="scientific">Candidatus Neomicrothrix parvicella RN1</name>
    <dbReference type="NCBI Taxonomy" id="1229780"/>
    <lineage>
        <taxon>Bacteria</taxon>
        <taxon>Bacillati</taxon>
        <taxon>Actinomycetota</taxon>
        <taxon>Acidimicrobiia</taxon>
        <taxon>Acidimicrobiales</taxon>
        <taxon>Microthrixaceae</taxon>
        <taxon>Candidatus Neomicrothrix</taxon>
    </lineage>
</organism>
<dbReference type="SUPFAM" id="SSF52540">
    <property type="entry name" value="P-loop containing nucleoside triphosphate hydrolases"/>
    <property type="match status" value="2"/>
</dbReference>
<protein>
    <submittedName>
        <fullName evidence="3">Putative TraA relaxase like protein</fullName>
    </submittedName>
</protein>